<gene>
    <name evidence="2" type="ordered locus">Acid_6735</name>
</gene>
<sequence length="139" mass="15291" precursor="true">MKAPILYRIAAVLLLLFAAGHTLGFRESDPTWGVDKLLDSMRSIHFDVQGFSRTYWDLFVAAGLSVGVFYLFAAALAWQLGGLPKETLAVMRATVWSLALCFAAITVVSWRYLFIVPIVFSIVITLCLTAAAWLSAKTS</sequence>
<accession>Q01RR4</accession>
<protein>
    <submittedName>
        <fullName evidence="2">Uncharacterized protein</fullName>
    </submittedName>
</protein>
<dbReference type="NCBIfam" id="NF047765">
    <property type="entry name" value="LIC_13387_fam"/>
    <property type="match status" value="1"/>
</dbReference>
<dbReference type="EMBL" id="CP000473">
    <property type="protein sequence ID" value="ABJ87656.1"/>
    <property type="molecule type" value="Genomic_DNA"/>
</dbReference>
<name>Q01RR4_SOLUE</name>
<dbReference type="eggNOG" id="ENOG50335C4">
    <property type="taxonomic scope" value="Bacteria"/>
</dbReference>
<dbReference type="InterPro" id="IPR058068">
    <property type="entry name" value="LIC_13387-like"/>
</dbReference>
<feature type="transmembrane region" description="Helical" evidence="1">
    <location>
        <begin position="114"/>
        <end position="134"/>
    </location>
</feature>
<feature type="transmembrane region" description="Helical" evidence="1">
    <location>
        <begin position="58"/>
        <end position="78"/>
    </location>
</feature>
<evidence type="ECO:0000313" key="2">
    <source>
        <dbReference type="EMBL" id="ABJ87656.1"/>
    </source>
</evidence>
<dbReference type="OrthoDB" id="121119at2"/>
<keyword evidence="1" id="KW-0812">Transmembrane</keyword>
<keyword evidence="1" id="KW-1133">Transmembrane helix</keyword>
<dbReference type="AlphaFoldDB" id="Q01RR4"/>
<proteinExistence type="predicted"/>
<keyword evidence="1" id="KW-0472">Membrane</keyword>
<evidence type="ECO:0000256" key="1">
    <source>
        <dbReference type="SAM" id="Phobius"/>
    </source>
</evidence>
<dbReference type="KEGG" id="sus:Acid_6735"/>
<reference evidence="2" key="1">
    <citation type="submission" date="2006-10" db="EMBL/GenBank/DDBJ databases">
        <title>Complete sequence of Solibacter usitatus Ellin6076.</title>
        <authorList>
            <consortium name="US DOE Joint Genome Institute"/>
            <person name="Copeland A."/>
            <person name="Lucas S."/>
            <person name="Lapidus A."/>
            <person name="Barry K."/>
            <person name="Detter J.C."/>
            <person name="Glavina del Rio T."/>
            <person name="Hammon N."/>
            <person name="Israni S."/>
            <person name="Dalin E."/>
            <person name="Tice H."/>
            <person name="Pitluck S."/>
            <person name="Thompson L.S."/>
            <person name="Brettin T."/>
            <person name="Bruce D."/>
            <person name="Han C."/>
            <person name="Tapia R."/>
            <person name="Gilna P."/>
            <person name="Schmutz J."/>
            <person name="Larimer F."/>
            <person name="Land M."/>
            <person name="Hauser L."/>
            <person name="Kyrpides N."/>
            <person name="Mikhailova N."/>
            <person name="Janssen P.H."/>
            <person name="Kuske C.R."/>
            <person name="Richardson P."/>
        </authorList>
    </citation>
    <scope>NUCLEOTIDE SEQUENCE</scope>
    <source>
        <strain evidence="2">Ellin6076</strain>
    </source>
</reference>
<feature type="transmembrane region" description="Helical" evidence="1">
    <location>
        <begin position="90"/>
        <end position="108"/>
    </location>
</feature>
<dbReference type="HOGENOM" id="CLU_1852570_0_0_0"/>
<organism evidence="2">
    <name type="scientific">Solibacter usitatus (strain Ellin6076)</name>
    <dbReference type="NCBI Taxonomy" id="234267"/>
    <lineage>
        <taxon>Bacteria</taxon>
        <taxon>Pseudomonadati</taxon>
        <taxon>Acidobacteriota</taxon>
        <taxon>Terriglobia</taxon>
        <taxon>Bryobacterales</taxon>
        <taxon>Solibacteraceae</taxon>
        <taxon>Candidatus Solibacter</taxon>
    </lineage>
</organism>
<dbReference type="InParanoid" id="Q01RR4"/>